<dbReference type="Gene3D" id="3.20.20.60">
    <property type="entry name" value="Phosphoenolpyruvate-binding domains"/>
    <property type="match status" value="1"/>
</dbReference>
<dbReference type="Pfam" id="PF03328">
    <property type="entry name" value="HpcH_HpaI"/>
    <property type="match status" value="1"/>
</dbReference>
<dbReference type="AlphaFoldDB" id="A0A2J7Z2S1"/>
<evidence type="ECO:0000256" key="1">
    <source>
        <dbReference type="ARBA" id="ARBA00005568"/>
    </source>
</evidence>
<dbReference type="InterPro" id="IPR015813">
    <property type="entry name" value="Pyrv/PenolPyrv_kinase-like_dom"/>
</dbReference>
<dbReference type="GO" id="GO:0016832">
    <property type="term" value="F:aldehyde-lyase activity"/>
    <property type="evidence" value="ECO:0007669"/>
    <property type="project" value="TreeGrafter"/>
</dbReference>
<dbReference type="PANTHER" id="PTHR30502">
    <property type="entry name" value="2-KETO-3-DEOXY-L-RHAMNONATE ALDOLASE"/>
    <property type="match status" value="1"/>
</dbReference>
<keyword evidence="2" id="KW-0479">Metal-binding</keyword>
<organism evidence="5 6">
    <name type="scientific">Streptomyces malaysiensis</name>
    <dbReference type="NCBI Taxonomy" id="92644"/>
    <lineage>
        <taxon>Bacteria</taxon>
        <taxon>Bacillati</taxon>
        <taxon>Actinomycetota</taxon>
        <taxon>Actinomycetes</taxon>
        <taxon>Kitasatosporales</taxon>
        <taxon>Streptomycetaceae</taxon>
        <taxon>Streptomyces</taxon>
        <taxon>Streptomyces violaceusniger group</taxon>
    </lineage>
</organism>
<dbReference type="PANTHER" id="PTHR30502:SF0">
    <property type="entry name" value="PHOSPHOENOLPYRUVATE CARBOXYLASE FAMILY PROTEIN"/>
    <property type="match status" value="1"/>
</dbReference>
<dbReference type="InterPro" id="IPR050251">
    <property type="entry name" value="HpcH-HpaI_aldolase"/>
</dbReference>
<evidence type="ECO:0000256" key="3">
    <source>
        <dbReference type="ARBA" id="ARBA00023239"/>
    </source>
</evidence>
<evidence type="ECO:0000259" key="4">
    <source>
        <dbReference type="Pfam" id="PF03328"/>
    </source>
</evidence>
<comment type="similarity">
    <text evidence="1">Belongs to the HpcH/HpaI aldolase family.</text>
</comment>
<dbReference type="GO" id="GO:0046872">
    <property type="term" value="F:metal ion binding"/>
    <property type="evidence" value="ECO:0007669"/>
    <property type="project" value="UniProtKB-KW"/>
</dbReference>
<feature type="domain" description="HpcH/HpaI aldolase/citrate lyase" evidence="4">
    <location>
        <begin position="68"/>
        <end position="240"/>
    </location>
</feature>
<sequence length="263" mass="28581">MRPNPIRDKFAGGAPTIATRVFLPDPAVTEAVGQTGVFDYVEFLAEYNAFTLHDLDNIGRAAELHGLGTMIKLDYEHAHYLAQRAVGSGFSGVLFADMRTRQDVERAVGSVRPDTPEHAGTYGAAARRNARPNYGGGREYVTSVAETVVGVMIEKRESFDDLDALLSVPGVDFVQWGPTDFRMSSGGTAAEIDRARSELFDSCDRNGVPARIELADLGEFSDLCARGFRHFSLGIDVEMLFTAWKQLGTEARGILQASTAVLS</sequence>
<keyword evidence="6" id="KW-1185">Reference proteome</keyword>
<dbReference type="SUPFAM" id="SSF51621">
    <property type="entry name" value="Phosphoenolpyruvate/pyruvate domain"/>
    <property type="match status" value="1"/>
</dbReference>
<accession>A0A2J7Z2S1</accession>
<name>A0A2J7Z2S1_STRMQ</name>
<dbReference type="InterPro" id="IPR005000">
    <property type="entry name" value="Aldolase/citrate-lyase_domain"/>
</dbReference>
<evidence type="ECO:0000256" key="2">
    <source>
        <dbReference type="ARBA" id="ARBA00022723"/>
    </source>
</evidence>
<dbReference type="EMBL" id="LJIW01000001">
    <property type="protein sequence ID" value="PNG94581.1"/>
    <property type="molecule type" value="Genomic_DNA"/>
</dbReference>
<dbReference type="InterPro" id="IPR040442">
    <property type="entry name" value="Pyrv_kinase-like_dom_sf"/>
</dbReference>
<dbReference type="Proteomes" id="UP000236520">
    <property type="component" value="Unassembled WGS sequence"/>
</dbReference>
<evidence type="ECO:0000313" key="6">
    <source>
        <dbReference type="Proteomes" id="UP000236520"/>
    </source>
</evidence>
<protein>
    <recommendedName>
        <fullName evidence="4">HpcH/HpaI aldolase/citrate lyase domain-containing protein</fullName>
    </recommendedName>
</protein>
<proteinExistence type="inferred from homology"/>
<evidence type="ECO:0000313" key="5">
    <source>
        <dbReference type="EMBL" id="PNG94581.1"/>
    </source>
</evidence>
<dbReference type="GO" id="GO:0005737">
    <property type="term" value="C:cytoplasm"/>
    <property type="evidence" value="ECO:0007669"/>
    <property type="project" value="TreeGrafter"/>
</dbReference>
<dbReference type="RefSeq" id="WP_079255985.1">
    <property type="nucleotide sequence ID" value="NZ_BAAAHF010000014.1"/>
</dbReference>
<gene>
    <name evidence="5" type="ORF">SMF913_10606</name>
</gene>
<reference evidence="5 6" key="1">
    <citation type="submission" date="2015-09" db="EMBL/GenBank/DDBJ databases">
        <title>Genome sequence, genome mining and natural product profiling of a biocontrol bacterium Streptomyces malaysiensis F913.</title>
        <authorList>
            <person name="Xu Y."/>
            <person name="Wei J."/>
            <person name="Xie J."/>
            <person name="Li T."/>
            <person name="Zhou Z."/>
        </authorList>
    </citation>
    <scope>NUCLEOTIDE SEQUENCE [LARGE SCALE GENOMIC DNA]</scope>
    <source>
        <strain evidence="5 6">F913</strain>
    </source>
</reference>
<comment type="caution">
    <text evidence="5">The sequence shown here is derived from an EMBL/GenBank/DDBJ whole genome shotgun (WGS) entry which is preliminary data.</text>
</comment>
<keyword evidence="3" id="KW-0456">Lyase</keyword>